<keyword evidence="2" id="KW-1133">Transmembrane helix</keyword>
<dbReference type="Proteomes" id="UP000293764">
    <property type="component" value="Unassembled WGS sequence"/>
</dbReference>
<feature type="region of interest" description="Disordered" evidence="1">
    <location>
        <begin position="31"/>
        <end position="65"/>
    </location>
</feature>
<dbReference type="EMBL" id="SDWW01000045">
    <property type="protein sequence ID" value="RYV49985.1"/>
    <property type="molecule type" value="Genomic_DNA"/>
</dbReference>
<proteinExistence type="predicted"/>
<protein>
    <submittedName>
        <fullName evidence="4">DUF916 domain-containing protein</fullName>
    </submittedName>
</protein>
<keyword evidence="2" id="KW-0812">Transmembrane</keyword>
<reference evidence="4 5" key="1">
    <citation type="submission" date="2019-01" db="EMBL/GenBank/DDBJ databases">
        <title>Novel species of Cellulomonas.</title>
        <authorList>
            <person name="Liu Q."/>
            <person name="Xin Y.-H."/>
        </authorList>
    </citation>
    <scope>NUCLEOTIDE SEQUENCE [LARGE SCALE GENOMIC DNA]</scope>
    <source>
        <strain evidence="4 5">HLT2-17</strain>
    </source>
</reference>
<feature type="transmembrane region" description="Helical" evidence="2">
    <location>
        <begin position="319"/>
        <end position="341"/>
    </location>
</feature>
<sequence length="380" mass="38890">MFDHLRRAFAVAAVALTAAFLAAAPALAEAAPSPSPVESDAPVDGDGLASFGIGPASAERPDDRSFLEFSAGPGAVIYDHVAIINQAAAPIDLQVYSGDVVMADGGGLSVTARDQATTDAGSWITVEGPGTIQIPAQSQETGLGYVVVPFSLTIPANAQPGDHLGGIVASLVSAGQGGENSPSIALEQRVAARVYIRVEGPLDPGLDVVDVTATYAAGALAGVRAGTMTVSYTLRNSGNVRLAVEPSVRVAGPFGLLERTAAGERADEILPGGEVKVTTTVPDVWPLGFETVTVSARGVAPTAGEDPGVGTATGSAVVWAFPWAILATLALLIAITIYRVVRARRRKTRRNARRVARARAATQADAPEREAAESVGADQI</sequence>
<feature type="region of interest" description="Disordered" evidence="1">
    <location>
        <begin position="352"/>
        <end position="380"/>
    </location>
</feature>
<keyword evidence="2" id="KW-0472">Membrane</keyword>
<comment type="caution">
    <text evidence="4">The sequence shown here is derived from an EMBL/GenBank/DDBJ whole genome shotgun (WGS) entry which is preliminary data.</text>
</comment>
<evidence type="ECO:0000313" key="5">
    <source>
        <dbReference type="Proteomes" id="UP000293764"/>
    </source>
</evidence>
<feature type="signal peptide" evidence="3">
    <location>
        <begin position="1"/>
        <end position="30"/>
    </location>
</feature>
<evidence type="ECO:0000256" key="1">
    <source>
        <dbReference type="SAM" id="MobiDB-lite"/>
    </source>
</evidence>
<feature type="compositionally biased region" description="Low complexity" evidence="1">
    <location>
        <begin position="31"/>
        <end position="44"/>
    </location>
</feature>
<dbReference type="OrthoDB" id="4336304at2"/>
<feature type="chain" id="PRO_5020820554" evidence="3">
    <location>
        <begin position="31"/>
        <end position="380"/>
    </location>
</feature>
<dbReference type="RefSeq" id="WP_130103684.1">
    <property type="nucleotide sequence ID" value="NZ_SDWW01000045.1"/>
</dbReference>
<organism evidence="4 5">
    <name type="scientific">Pengzhenrongella frigida</name>
    <dbReference type="NCBI Taxonomy" id="1259133"/>
    <lineage>
        <taxon>Bacteria</taxon>
        <taxon>Bacillati</taxon>
        <taxon>Actinomycetota</taxon>
        <taxon>Actinomycetes</taxon>
        <taxon>Micrococcales</taxon>
        <taxon>Pengzhenrongella</taxon>
    </lineage>
</organism>
<keyword evidence="3" id="KW-0732">Signal</keyword>
<accession>A0A4Q5MWP4</accession>
<keyword evidence="5" id="KW-1185">Reference proteome</keyword>
<evidence type="ECO:0000256" key="2">
    <source>
        <dbReference type="SAM" id="Phobius"/>
    </source>
</evidence>
<evidence type="ECO:0000256" key="3">
    <source>
        <dbReference type="SAM" id="SignalP"/>
    </source>
</evidence>
<evidence type="ECO:0000313" key="4">
    <source>
        <dbReference type="EMBL" id="RYV49985.1"/>
    </source>
</evidence>
<gene>
    <name evidence="4" type="ORF">EUA98_15955</name>
</gene>
<name>A0A4Q5MWP4_9MICO</name>
<dbReference type="AlphaFoldDB" id="A0A4Q5MWP4"/>